<feature type="domain" description="PDZ" evidence="5">
    <location>
        <begin position="291"/>
        <end position="373"/>
    </location>
</feature>
<dbReference type="PRINTS" id="PR00834">
    <property type="entry name" value="PROTEASES2C"/>
</dbReference>
<dbReference type="PATRIC" id="fig|229920.5.peg.2011"/>
<reference evidence="6 7" key="1">
    <citation type="submission" date="2015-07" db="EMBL/GenBank/DDBJ databases">
        <title>Genome sequence of Leptolinea tardivitalis DSM 16556.</title>
        <authorList>
            <person name="Hemp J."/>
            <person name="Ward L.M."/>
            <person name="Pace L.A."/>
            <person name="Fischer W.W."/>
        </authorList>
    </citation>
    <scope>NUCLEOTIDE SEQUENCE [LARGE SCALE GENOMIC DNA]</scope>
    <source>
        <strain evidence="6 7">YMTK-2</strain>
    </source>
</reference>
<dbReference type="SMART" id="SM00228">
    <property type="entry name" value="PDZ"/>
    <property type="match status" value="1"/>
</dbReference>
<evidence type="ECO:0000256" key="1">
    <source>
        <dbReference type="ARBA" id="ARBA00010541"/>
    </source>
</evidence>
<dbReference type="GO" id="GO:0006508">
    <property type="term" value="P:proteolysis"/>
    <property type="evidence" value="ECO:0007669"/>
    <property type="project" value="UniProtKB-KW"/>
</dbReference>
<dbReference type="PANTHER" id="PTHR22939">
    <property type="entry name" value="SERINE PROTEASE FAMILY S1C HTRA-RELATED"/>
    <property type="match status" value="1"/>
</dbReference>
<gene>
    <name evidence="6" type="ORF">ADM99_10485</name>
</gene>
<dbReference type="OrthoDB" id="9758917at2"/>
<comment type="caution">
    <text evidence="6">The sequence shown here is derived from an EMBL/GenBank/DDBJ whole genome shotgun (WGS) entry which is preliminary data.</text>
</comment>
<dbReference type="Gene3D" id="2.30.42.10">
    <property type="match status" value="1"/>
</dbReference>
<dbReference type="SUPFAM" id="SSF50494">
    <property type="entry name" value="Trypsin-like serine proteases"/>
    <property type="match status" value="1"/>
</dbReference>
<evidence type="ECO:0000256" key="2">
    <source>
        <dbReference type="ARBA" id="ARBA00022670"/>
    </source>
</evidence>
<feature type="transmembrane region" description="Helical" evidence="4">
    <location>
        <begin position="7"/>
        <end position="34"/>
    </location>
</feature>
<keyword evidence="4" id="KW-0812">Transmembrane</keyword>
<dbReference type="AlphaFoldDB" id="A0A0P6WSB1"/>
<evidence type="ECO:0000256" key="3">
    <source>
        <dbReference type="ARBA" id="ARBA00022801"/>
    </source>
</evidence>
<dbReference type="STRING" id="229920.ADM99_10485"/>
<dbReference type="PANTHER" id="PTHR22939:SF129">
    <property type="entry name" value="SERINE PROTEASE HTRA2, MITOCHONDRIAL"/>
    <property type="match status" value="1"/>
</dbReference>
<dbReference type="Gene3D" id="2.40.10.10">
    <property type="entry name" value="Trypsin-like serine proteases"/>
    <property type="match status" value="2"/>
</dbReference>
<keyword evidence="3" id="KW-0378">Hydrolase</keyword>
<organism evidence="6 7">
    <name type="scientific">Leptolinea tardivitalis</name>
    <dbReference type="NCBI Taxonomy" id="229920"/>
    <lineage>
        <taxon>Bacteria</taxon>
        <taxon>Bacillati</taxon>
        <taxon>Chloroflexota</taxon>
        <taxon>Anaerolineae</taxon>
        <taxon>Anaerolineales</taxon>
        <taxon>Anaerolineaceae</taxon>
        <taxon>Leptolinea</taxon>
    </lineage>
</organism>
<keyword evidence="2" id="KW-0645">Protease</keyword>
<keyword evidence="4" id="KW-1133">Transmembrane helix</keyword>
<dbReference type="Pfam" id="PF13180">
    <property type="entry name" value="PDZ_2"/>
    <property type="match status" value="1"/>
</dbReference>
<dbReference type="InterPro" id="IPR001478">
    <property type="entry name" value="PDZ"/>
</dbReference>
<name>A0A0P6WSB1_9CHLR</name>
<evidence type="ECO:0000313" key="6">
    <source>
        <dbReference type="EMBL" id="KPL71840.1"/>
    </source>
</evidence>
<dbReference type="SUPFAM" id="SSF50156">
    <property type="entry name" value="PDZ domain-like"/>
    <property type="match status" value="1"/>
</dbReference>
<dbReference type="RefSeq" id="WP_062420499.1">
    <property type="nucleotide sequence ID" value="NZ_BBYA01000002.1"/>
</dbReference>
<dbReference type="Proteomes" id="UP000050430">
    <property type="component" value="Unassembled WGS sequence"/>
</dbReference>
<protein>
    <recommendedName>
        <fullName evidence="5">PDZ domain-containing protein</fullName>
    </recommendedName>
</protein>
<dbReference type="EMBL" id="LGCK01000010">
    <property type="protein sequence ID" value="KPL71840.1"/>
    <property type="molecule type" value="Genomic_DNA"/>
</dbReference>
<dbReference type="GO" id="GO:0004252">
    <property type="term" value="F:serine-type endopeptidase activity"/>
    <property type="evidence" value="ECO:0007669"/>
    <property type="project" value="InterPro"/>
</dbReference>
<dbReference type="InterPro" id="IPR043504">
    <property type="entry name" value="Peptidase_S1_PA_chymotrypsin"/>
</dbReference>
<accession>A0A0P6WSB1</accession>
<keyword evidence="4" id="KW-0472">Membrane</keyword>
<sequence>MQKEIRIILISIVLILFSLGSGAVGGAAIIFLAVNQGLFVPATSSTPTSQVATVSTAATQTPNHLVVSTTEIETAITKTVAGVGPAVVTIVGNIPGQRGFFGQTADQEVTGSGVIISDQGYILTNNHVVEGTSTLVAILANGEQRSVKLVGTDKFADIAILKIEGNIPAYASLGNSDTLNAGETVIAIGSPLGDLKNTVTVGVISATGRSLDSGNGYQLTDMIQTDAAINHGNSGGPLVNLAGQVIGINTLVVRGSGSSSDTAEGLGFAVPSNTARAIADQIIQKGYFARPYLGIRYQWITPDIASMYDLPVQWGAYVVQLDSGSPAVKAGIKRGDIITKIGSQTLDDSHPYINALFAQSPGVVVQLEIVRAGKTIQLEVTPGESQ</sequence>
<evidence type="ECO:0000256" key="4">
    <source>
        <dbReference type="SAM" id="Phobius"/>
    </source>
</evidence>
<dbReference type="InterPro" id="IPR001940">
    <property type="entry name" value="Peptidase_S1C"/>
</dbReference>
<comment type="similarity">
    <text evidence="1">Belongs to the peptidase S1C family.</text>
</comment>
<evidence type="ECO:0000313" key="7">
    <source>
        <dbReference type="Proteomes" id="UP000050430"/>
    </source>
</evidence>
<keyword evidence="7" id="KW-1185">Reference proteome</keyword>
<dbReference type="Pfam" id="PF13365">
    <property type="entry name" value="Trypsin_2"/>
    <property type="match status" value="1"/>
</dbReference>
<proteinExistence type="inferred from homology"/>
<dbReference type="InterPro" id="IPR009003">
    <property type="entry name" value="Peptidase_S1_PA"/>
</dbReference>
<dbReference type="InterPro" id="IPR036034">
    <property type="entry name" value="PDZ_sf"/>
</dbReference>
<evidence type="ECO:0000259" key="5">
    <source>
        <dbReference type="SMART" id="SM00228"/>
    </source>
</evidence>